<keyword evidence="5" id="KW-0121">Carboxypeptidase</keyword>
<dbReference type="InterPro" id="IPR040449">
    <property type="entry name" value="Peptidase_S66_N"/>
</dbReference>
<comment type="similarity">
    <text evidence="1">Belongs to the peptidase S66 family.</text>
</comment>
<evidence type="ECO:0000259" key="4">
    <source>
        <dbReference type="Pfam" id="PF17676"/>
    </source>
</evidence>
<dbReference type="RefSeq" id="XP_007915139.1">
    <property type="nucleotide sequence ID" value="XM_007916948.1"/>
</dbReference>
<dbReference type="Gene3D" id="3.40.50.10740">
    <property type="entry name" value="Class I glutamine amidotransferase-like"/>
    <property type="match status" value="1"/>
</dbReference>
<dbReference type="InterPro" id="IPR040921">
    <property type="entry name" value="Peptidase_S66C"/>
</dbReference>
<dbReference type="GO" id="GO:0004180">
    <property type="term" value="F:carboxypeptidase activity"/>
    <property type="evidence" value="ECO:0007669"/>
    <property type="project" value="UniProtKB-KW"/>
</dbReference>
<dbReference type="Pfam" id="PF17676">
    <property type="entry name" value="Peptidase_S66C"/>
    <property type="match status" value="1"/>
</dbReference>
<dbReference type="InterPro" id="IPR029062">
    <property type="entry name" value="Class_I_gatase-like"/>
</dbReference>
<dbReference type="SUPFAM" id="SSF52317">
    <property type="entry name" value="Class I glutamine amidotransferase-like"/>
    <property type="match status" value="1"/>
</dbReference>
<dbReference type="Gene3D" id="3.50.30.60">
    <property type="entry name" value="LD-carboxypeptidase A C-terminal domain-like"/>
    <property type="match status" value="1"/>
</dbReference>
<dbReference type="OrthoDB" id="5186469at2759"/>
<dbReference type="KEGG" id="tmn:UCRPA7_4378"/>
<gene>
    <name evidence="5" type="ORF">UCRPA7_4378</name>
</gene>
<dbReference type="InterPro" id="IPR027461">
    <property type="entry name" value="Carboxypeptidase_A_C_sf"/>
</dbReference>
<protein>
    <submittedName>
        <fullName evidence="5">Putative peptidase u61 ld-carboxypeptidase a protein</fullName>
    </submittedName>
</protein>
<feature type="domain" description="LD-carboxypeptidase N-terminal" evidence="3">
    <location>
        <begin position="22"/>
        <end position="147"/>
    </location>
</feature>
<name>R8BLI0_PHAM7</name>
<keyword evidence="5" id="KW-0645">Protease</keyword>
<dbReference type="PIRSF" id="PIRSF028757">
    <property type="entry name" value="LD-carboxypeptidase"/>
    <property type="match status" value="1"/>
</dbReference>
<dbReference type="EMBL" id="KB933107">
    <property type="protein sequence ID" value="EOO00125.1"/>
    <property type="molecule type" value="Genomic_DNA"/>
</dbReference>
<dbReference type="InterPro" id="IPR003507">
    <property type="entry name" value="S66_fam"/>
</dbReference>
<dbReference type="InterPro" id="IPR027478">
    <property type="entry name" value="LdcA_N"/>
</dbReference>
<keyword evidence="2" id="KW-0378">Hydrolase</keyword>
<evidence type="ECO:0000313" key="5">
    <source>
        <dbReference type="EMBL" id="EOO00125.1"/>
    </source>
</evidence>
<organism evidence="5 6">
    <name type="scientific">Phaeoacremonium minimum (strain UCR-PA7)</name>
    <name type="common">Esca disease fungus</name>
    <name type="synonym">Togninia minima</name>
    <dbReference type="NCBI Taxonomy" id="1286976"/>
    <lineage>
        <taxon>Eukaryota</taxon>
        <taxon>Fungi</taxon>
        <taxon>Dikarya</taxon>
        <taxon>Ascomycota</taxon>
        <taxon>Pezizomycotina</taxon>
        <taxon>Sordariomycetes</taxon>
        <taxon>Sordariomycetidae</taxon>
        <taxon>Togniniales</taxon>
        <taxon>Togniniaceae</taxon>
        <taxon>Phaeoacremonium</taxon>
    </lineage>
</organism>
<dbReference type="eggNOG" id="ENOG502S19A">
    <property type="taxonomic scope" value="Eukaryota"/>
</dbReference>
<dbReference type="PANTHER" id="PTHR30237">
    <property type="entry name" value="MURAMOYLTETRAPEPTIDE CARBOXYPEPTIDASE"/>
    <property type="match status" value="1"/>
</dbReference>
<evidence type="ECO:0000256" key="1">
    <source>
        <dbReference type="ARBA" id="ARBA00010233"/>
    </source>
</evidence>
<dbReference type="Pfam" id="PF02016">
    <property type="entry name" value="Peptidase_S66"/>
    <property type="match status" value="1"/>
</dbReference>
<sequence>MLQFKPPKMTIIPKGLQPGETIAFVSPSFRVNKFHPFVVERAKVVLEAKGYPVKIFWTDEDPKTTTIAQHILNRKQEILEAFADPEVRAICCTVGGTTADELIRPFLYDEAAADIIRKNPKIFFGYSDITILHWILYHLSGLRTFYGPGVDPELGEAPAPMTFTLDNLLRAITHDDSTGTPPRPIGPVARSKEYAPLAPNYALENGANTKPRTLAPTPAWRWIRGGASTGRIFGGCLTLVLRLHGVRQLEPDWSGRVLFLETATADDETKGLPLYRIRQYIADLIAYGVMDQINGLIFGRFYGYDSQESQDELAGVIHGLLCDGDIVKNNKAFPILMNVDIGHTSPLITIPMDALVGLDSAKDEFSILEAGIQ</sequence>
<dbReference type="GeneID" id="19324823"/>
<feature type="domain" description="LD-carboxypeptidase C-terminal" evidence="4">
    <location>
        <begin position="229"/>
        <end position="356"/>
    </location>
</feature>
<evidence type="ECO:0000256" key="2">
    <source>
        <dbReference type="ARBA" id="ARBA00022801"/>
    </source>
</evidence>
<dbReference type="PANTHER" id="PTHR30237:SF4">
    <property type="entry name" value="LD-CARBOXYPEPTIDASE C-TERMINAL DOMAIN-CONTAINING PROTEIN"/>
    <property type="match status" value="1"/>
</dbReference>
<keyword evidence="6" id="KW-1185">Reference proteome</keyword>
<dbReference type="AlphaFoldDB" id="R8BLI0"/>
<evidence type="ECO:0000259" key="3">
    <source>
        <dbReference type="Pfam" id="PF02016"/>
    </source>
</evidence>
<reference evidence="6" key="1">
    <citation type="journal article" date="2013" name="Genome Announc.">
        <title>Draft genome sequence of the ascomycete Phaeoacremonium aleophilum strain UCR-PA7, a causal agent of the esca disease complex in grapevines.</title>
        <authorList>
            <person name="Blanco-Ulate B."/>
            <person name="Rolshausen P."/>
            <person name="Cantu D."/>
        </authorList>
    </citation>
    <scope>NUCLEOTIDE SEQUENCE [LARGE SCALE GENOMIC DNA]</scope>
    <source>
        <strain evidence="6">UCR-PA7</strain>
    </source>
</reference>
<accession>R8BLI0</accession>
<dbReference type="SUPFAM" id="SSF141986">
    <property type="entry name" value="LD-carboxypeptidase A C-terminal domain-like"/>
    <property type="match status" value="1"/>
</dbReference>
<dbReference type="Proteomes" id="UP000014074">
    <property type="component" value="Unassembled WGS sequence"/>
</dbReference>
<proteinExistence type="inferred from homology"/>
<dbReference type="HOGENOM" id="CLU_034346_1_1_1"/>
<evidence type="ECO:0000313" key="6">
    <source>
        <dbReference type="Proteomes" id="UP000014074"/>
    </source>
</evidence>